<evidence type="ECO:0008006" key="2">
    <source>
        <dbReference type="Google" id="ProtNLM"/>
    </source>
</evidence>
<evidence type="ECO:0000313" key="1">
    <source>
        <dbReference type="EMBL" id="QHS98171.1"/>
    </source>
</evidence>
<name>A0A6C0C263_9ZZZZ</name>
<dbReference type="EMBL" id="MN739312">
    <property type="protein sequence ID" value="QHS98171.1"/>
    <property type="molecule type" value="Genomic_DNA"/>
</dbReference>
<proteinExistence type="predicted"/>
<dbReference type="Gene3D" id="3.90.550.10">
    <property type="entry name" value="Spore Coat Polysaccharide Biosynthesis Protein SpsA, Chain A"/>
    <property type="match status" value="1"/>
</dbReference>
<dbReference type="AlphaFoldDB" id="A0A6C0C263"/>
<dbReference type="SUPFAM" id="SSF53448">
    <property type="entry name" value="Nucleotide-diphospho-sugar transferases"/>
    <property type="match status" value="1"/>
</dbReference>
<dbReference type="InterPro" id="IPR029044">
    <property type="entry name" value="Nucleotide-diphossugar_trans"/>
</dbReference>
<sequence length="247" mass="28111">MSSGLFVNPTLFNPIANKLKVIFCIPGNHFSNKFFISWTQTLLILGHKYDIKISNQYSSQVNFARALCLGANVLNGPDQKPFNNGGIDYDIIVWLDSDMVFSPEMIDKLIQNGMQHKIYSGIYAMDGGKQLCCVEDWDEEYYKNNGCFKFLSCEDGDARVKNNHRVVKCAYVGMGCMAIKKGVIEDERFKYPWFFRNITEFNHNGGIITDGTSEDVSFIRNLIDSGVIQDIPVDLSLRFGHEKHIVY</sequence>
<protein>
    <recommendedName>
        <fullName evidence="2">Glycosyltransferase</fullName>
    </recommendedName>
</protein>
<reference evidence="1" key="1">
    <citation type="journal article" date="2020" name="Nature">
        <title>Giant virus diversity and host interactions through global metagenomics.</title>
        <authorList>
            <person name="Schulz F."/>
            <person name="Roux S."/>
            <person name="Paez-Espino D."/>
            <person name="Jungbluth S."/>
            <person name="Walsh D.A."/>
            <person name="Denef V.J."/>
            <person name="McMahon K.D."/>
            <person name="Konstantinidis K.T."/>
            <person name="Eloe-Fadrosh E.A."/>
            <person name="Kyrpides N.C."/>
            <person name="Woyke T."/>
        </authorList>
    </citation>
    <scope>NUCLEOTIDE SEQUENCE</scope>
    <source>
        <strain evidence="1">GVMAG-M-3300020182-84</strain>
    </source>
</reference>
<accession>A0A6C0C263</accession>
<organism evidence="1">
    <name type="scientific">viral metagenome</name>
    <dbReference type="NCBI Taxonomy" id="1070528"/>
    <lineage>
        <taxon>unclassified sequences</taxon>
        <taxon>metagenomes</taxon>
        <taxon>organismal metagenomes</taxon>
    </lineage>
</organism>